<organism evidence="2 3">
    <name type="scientific">Chondromyces apiculatus DSM 436</name>
    <dbReference type="NCBI Taxonomy" id="1192034"/>
    <lineage>
        <taxon>Bacteria</taxon>
        <taxon>Pseudomonadati</taxon>
        <taxon>Myxococcota</taxon>
        <taxon>Polyangia</taxon>
        <taxon>Polyangiales</taxon>
        <taxon>Polyangiaceae</taxon>
        <taxon>Chondromyces</taxon>
    </lineage>
</organism>
<gene>
    <name evidence="2" type="ORF">CAP_5317</name>
</gene>
<dbReference type="EMBL" id="ASRX01000043">
    <property type="protein sequence ID" value="EYF03706.1"/>
    <property type="molecule type" value="Genomic_DNA"/>
</dbReference>
<dbReference type="AlphaFoldDB" id="A0A017T572"/>
<keyword evidence="3" id="KW-1185">Reference proteome</keyword>
<sequence length="57" mass="6254">MRDSVLPGSVRDHDLLALQGGRRGRDNDICCGFPGRRVDNAAGDDSSALRQNRDSRK</sequence>
<evidence type="ECO:0000256" key="1">
    <source>
        <dbReference type="SAM" id="MobiDB-lite"/>
    </source>
</evidence>
<dbReference type="Proteomes" id="UP000019678">
    <property type="component" value="Unassembled WGS sequence"/>
</dbReference>
<evidence type="ECO:0000313" key="3">
    <source>
        <dbReference type="Proteomes" id="UP000019678"/>
    </source>
</evidence>
<reference evidence="2 3" key="1">
    <citation type="submission" date="2013-05" db="EMBL/GenBank/DDBJ databases">
        <title>Genome assembly of Chondromyces apiculatus DSM 436.</title>
        <authorList>
            <person name="Sharma G."/>
            <person name="Khatri I."/>
            <person name="Kaur C."/>
            <person name="Mayilraj S."/>
            <person name="Subramanian S."/>
        </authorList>
    </citation>
    <scope>NUCLEOTIDE SEQUENCE [LARGE SCALE GENOMIC DNA]</scope>
    <source>
        <strain evidence="2 3">DSM 436</strain>
    </source>
</reference>
<dbReference type="STRING" id="1192034.CAP_5317"/>
<name>A0A017T572_9BACT</name>
<comment type="caution">
    <text evidence="2">The sequence shown here is derived from an EMBL/GenBank/DDBJ whole genome shotgun (WGS) entry which is preliminary data.</text>
</comment>
<evidence type="ECO:0000313" key="2">
    <source>
        <dbReference type="EMBL" id="EYF03706.1"/>
    </source>
</evidence>
<protein>
    <submittedName>
        <fullName evidence="2">Uncharacterized protein</fullName>
    </submittedName>
</protein>
<proteinExistence type="predicted"/>
<accession>A0A017T572</accession>
<feature type="region of interest" description="Disordered" evidence="1">
    <location>
        <begin position="35"/>
        <end position="57"/>
    </location>
</feature>